<dbReference type="AlphaFoldDB" id="A0A9N9W2W1"/>
<proteinExistence type="predicted"/>
<accession>A0A9N9W2W1</accession>
<reference evidence="3 4" key="2">
    <citation type="submission" date="2021-10" db="EMBL/GenBank/DDBJ databases">
        <authorList>
            <person name="Piombo E."/>
        </authorList>
    </citation>
    <scope>NUCLEOTIDE SEQUENCE [LARGE SCALE GENOMIC DNA]</scope>
</reference>
<name>A0A9N9W2W1_9HYPO</name>
<keyword evidence="4" id="KW-1185">Reference proteome</keyword>
<protein>
    <recommendedName>
        <fullName evidence="2">Heterokaryon incompatibility domain-containing protein</fullName>
    </recommendedName>
</protein>
<reference evidence="4" key="1">
    <citation type="submission" date="2019-06" db="EMBL/GenBank/DDBJ databases">
        <authorList>
            <person name="Broberg M."/>
        </authorList>
    </citation>
    <scope>NUCLEOTIDE SEQUENCE [LARGE SCALE GENOMIC DNA]</scope>
</reference>
<organism evidence="3 4">
    <name type="scientific">Clonostachys solani</name>
    <dbReference type="NCBI Taxonomy" id="160281"/>
    <lineage>
        <taxon>Eukaryota</taxon>
        <taxon>Fungi</taxon>
        <taxon>Dikarya</taxon>
        <taxon>Ascomycota</taxon>
        <taxon>Pezizomycotina</taxon>
        <taxon>Sordariomycetes</taxon>
        <taxon>Hypocreomycetidae</taxon>
        <taxon>Hypocreales</taxon>
        <taxon>Bionectriaceae</taxon>
        <taxon>Clonostachys</taxon>
    </lineage>
</organism>
<evidence type="ECO:0000313" key="4">
    <source>
        <dbReference type="Proteomes" id="UP000775872"/>
    </source>
</evidence>
<dbReference type="InterPro" id="IPR010730">
    <property type="entry name" value="HET"/>
</dbReference>
<dbReference type="EMBL" id="CABFOC020000003">
    <property type="protein sequence ID" value="CAH0043661.1"/>
    <property type="molecule type" value="Genomic_DNA"/>
</dbReference>
<dbReference type="OrthoDB" id="2958217at2759"/>
<sequence length="789" mass="89126">MDQAGNVLCQKCQGVQIDDTVLSDHIRTLPDGSKYSDKTWSAGEILVPIASWTDYPPEFPKLQESHIKTGCKFCKYLREALLLSGVEFLESPIHIHLSHNWFNDGRFREIQEGNYSGIVGHIEDGEATYGMYFRAGSDDFRISQWLGIHGTPKPVVLCKENILWAASLLDNPDHTSALQDRDDGFLPTRLLDIGETGTPNPRLVSTSKETGPVSYCALSYCWGELNEALPQLTTKKSTFQQYSLQGIPSQQLTKVFKDAIDVCHSFGIRYLWIDALCITQDDPSDWERETTMMHQVYRNSYFTICALSSNSTHSSFLERNQHMLDMNFLSSLDSEISGKLTLDFQRINTGGEVMPSHYRSDIFTDAEWSSRGWTFQEDQMSQRALYFTNSQLVFRARDQYFAEDGWSFPGFRFNLRTVPTLENWYGQMMSFRRRKFSNVGDVLPSLSGIVRGSIKYHGDTYVAGHWKSDLLRGLLWQSSTYRLEEGREALLRNLSFPPLYIAPSWSYLSRTEYGAHGMNLHQVGREGHFRSRAEFADAWTIPAGQDPYGKILAGTARIRGRIIPCPSDFSKIHDGIFEYAELFQLHVDGAYTATCQLDWRVNDDWESSHDLSLLLLASTCHRREDGRPTTHYLEELGNKSDSGSSESTHGEHNGNEQETLADEELPVSLALLDIQETAASETENEEEGMSFCCEGCNGSSLQILSDENGIDSDVPPSKTLHELCHVCGHCMECCKSEVNNHAWGLIIHPALESGQYFRVGVFTSRSDGSGTICGTRLFNEADYQEIDII</sequence>
<evidence type="ECO:0000313" key="3">
    <source>
        <dbReference type="EMBL" id="CAH0043661.1"/>
    </source>
</evidence>
<comment type="caution">
    <text evidence="3">The sequence shown here is derived from an EMBL/GenBank/DDBJ whole genome shotgun (WGS) entry which is preliminary data.</text>
</comment>
<dbReference type="PANTHER" id="PTHR33112">
    <property type="entry name" value="DOMAIN PROTEIN, PUTATIVE-RELATED"/>
    <property type="match status" value="1"/>
</dbReference>
<evidence type="ECO:0000259" key="2">
    <source>
        <dbReference type="Pfam" id="PF06985"/>
    </source>
</evidence>
<feature type="region of interest" description="Disordered" evidence="1">
    <location>
        <begin position="632"/>
        <end position="660"/>
    </location>
</feature>
<gene>
    <name evidence="3" type="ORF">CSOL1703_00009547</name>
</gene>
<dbReference type="PANTHER" id="PTHR33112:SF16">
    <property type="entry name" value="HETEROKARYON INCOMPATIBILITY DOMAIN-CONTAINING PROTEIN"/>
    <property type="match status" value="1"/>
</dbReference>
<dbReference type="Proteomes" id="UP000775872">
    <property type="component" value="Unassembled WGS sequence"/>
</dbReference>
<dbReference type="Pfam" id="PF06985">
    <property type="entry name" value="HET"/>
    <property type="match status" value="1"/>
</dbReference>
<feature type="domain" description="Heterokaryon incompatibility" evidence="2">
    <location>
        <begin position="215"/>
        <end position="377"/>
    </location>
</feature>
<evidence type="ECO:0000256" key="1">
    <source>
        <dbReference type="SAM" id="MobiDB-lite"/>
    </source>
</evidence>